<evidence type="ECO:0000256" key="1">
    <source>
        <dbReference type="ARBA" id="ARBA00001478"/>
    </source>
</evidence>
<sequence length="543" mass="60273">MNLPKERKIQRVLMVAREYDGLAGAGGVKDVCRQLAEALAQHADCDVRVALPLYGFMDAAALGFEQVTLPCRDASGKPSLSFEVNMHYPGRERLEEVGIWQKRIQGVTIYLLDSKRFAEKHGVYTYTAAEEVDKSWQQAGAGHYDYFAMNILLQKAALAMLILLDFRPDIIHCHDGHAAVLPAMLRENEGWRNFFCCTGAVVTIHNAGLGYHQEVADIEFAEAVTGLPTSVIRAGMFNSCFDPFAVAAGYAVINTVSENYARELQKSEEDSRTGWLGHHLLRKGVTLAGITNGINPEDFNPRAPEKLGLDAVFDPATGELSGKQVCKERLLAACGTEHNWLRVVQHGSLNLEPNLPLFTFIGRLTAQKGVDVLLKALILLAATGETGFQMLLLGSGEKYLEEHLEEMAGAESEESESRRLCFLQGYDPALANRIYAAGDFFLIPSLYEPCGLTDYIAQLFGNLPIVHQVGGLVKVMDKETGFAYQEHAPEALATAMQQALLLYRHDRAKLIAMQRAAVERIRNRHTWEQVTQDYLSLYRQALR</sequence>
<keyword evidence="3 6" id="KW-0328">Glycosyltransferase</keyword>
<protein>
    <recommendedName>
        <fullName evidence="2">starch synthase</fullName>
        <ecNumber evidence="2">2.4.1.21</ecNumber>
    </recommendedName>
</protein>
<comment type="catalytic activity">
    <reaction evidence="1">
        <text>[(1-&gt;4)-alpha-D-glucosyl](n) + ADP-alpha-D-glucose = [(1-&gt;4)-alpha-D-glucosyl](n+1) + ADP + H(+)</text>
        <dbReference type="Rhea" id="RHEA:18189"/>
        <dbReference type="Rhea" id="RHEA-COMP:9584"/>
        <dbReference type="Rhea" id="RHEA-COMP:9587"/>
        <dbReference type="ChEBI" id="CHEBI:15378"/>
        <dbReference type="ChEBI" id="CHEBI:15444"/>
        <dbReference type="ChEBI" id="CHEBI:57498"/>
        <dbReference type="ChEBI" id="CHEBI:456216"/>
        <dbReference type="EC" id="2.4.1.21"/>
    </reaction>
</comment>
<name>A0A521G0G6_9BACT</name>
<comment type="caution">
    <text evidence="6">The sequence shown here is derived from an EMBL/GenBank/DDBJ whole genome shotgun (WGS) entry which is preliminary data.</text>
</comment>
<dbReference type="InterPro" id="IPR013534">
    <property type="entry name" value="Starch_synth_cat_dom"/>
</dbReference>
<dbReference type="SUPFAM" id="SSF53756">
    <property type="entry name" value="UDP-Glycosyltransferase/glycogen phosphorylase"/>
    <property type="match status" value="1"/>
</dbReference>
<proteinExistence type="predicted"/>
<dbReference type="Proteomes" id="UP000316238">
    <property type="component" value="Unassembled WGS sequence"/>
</dbReference>
<organism evidence="6 7">
    <name type="scientific">Candidatus Electronema aureum</name>
    <dbReference type="NCBI Taxonomy" id="2005002"/>
    <lineage>
        <taxon>Bacteria</taxon>
        <taxon>Pseudomonadati</taxon>
        <taxon>Thermodesulfobacteriota</taxon>
        <taxon>Desulfobulbia</taxon>
        <taxon>Desulfobulbales</taxon>
        <taxon>Desulfobulbaceae</taxon>
        <taxon>Candidatus Electronema</taxon>
    </lineage>
</organism>
<reference evidence="6" key="1">
    <citation type="submission" date="2017-07" db="EMBL/GenBank/DDBJ databases">
        <title>The cable genome - Insights into the physiology and evolution of filamentous bacteria capable of sulfide oxidation via long distance electron transfer.</title>
        <authorList>
            <person name="Thorup C."/>
            <person name="Bjerg J.T."/>
            <person name="Schreiber L."/>
            <person name="Nielsen L.P."/>
            <person name="Kjeldsen K.U."/>
            <person name="Boesen T."/>
            <person name="Boggild A."/>
            <person name="Meysman F."/>
            <person name="Geelhoed J."/>
            <person name="Schramm A."/>
        </authorList>
    </citation>
    <scope>NUCLEOTIDE SEQUENCE [LARGE SCALE GENOMIC DNA]</scope>
    <source>
        <strain evidence="6">GS</strain>
    </source>
</reference>
<accession>A0A521G0G6</accession>
<dbReference type="GO" id="GO:0009011">
    <property type="term" value="F:alpha-1,4-glucan glucosyltransferase (ADP-glucose donor) activity"/>
    <property type="evidence" value="ECO:0007669"/>
    <property type="project" value="UniProtKB-EC"/>
</dbReference>
<evidence type="ECO:0000256" key="4">
    <source>
        <dbReference type="ARBA" id="ARBA00022679"/>
    </source>
</evidence>
<evidence type="ECO:0000256" key="2">
    <source>
        <dbReference type="ARBA" id="ARBA00012588"/>
    </source>
</evidence>
<dbReference type="PANTHER" id="PTHR45825:SF11">
    <property type="entry name" value="ALPHA AMYLASE DOMAIN-CONTAINING PROTEIN"/>
    <property type="match status" value="1"/>
</dbReference>
<evidence type="ECO:0000313" key="6">
    <source>
        <dbReference type="EMBL" id="TAA74517.1"/>
    </source>
</evidence>
<dbReference type="PANTHER" id="PTHR45825">
    <property type="entry name" value="GRANULE-BOUND STARCH SYNTHASE 1, CHLOROPLASTIC/AMYLOPLASTIC"/>
    <property type="match status" value="1"/>
</dbReference>
<dbReference type="Gene3D" id="3.40.50.2000">
    <property type="entry name" value="Glycogen Phosphorylase B"/>
    <property type="match status" value="2"/>
</dbReference>
<evidence type="ECO:0000259" key="5">
    <source>
        <dbReference type="Pfam" id="PF08323"/>
    </source>
</evidence>
<dbReference type="GO" id="GO:0005829">
    <property type="term" value="C:cytosol"/>
    <property type="evidence" value="ECO:0007669"/>
    <property type="project" value="TreeGrafter"/>
</dbReference>
<dbReference type="GO" id="GO:0005978">
    <property type="term" value="P:glycogen biosynthetic process"/>
    <property type="evidence" value="ECO:0007669"/>
    <property type="project" value="TreeGrafter"/>
</dbReference>
<dbReference type="Pfam" id="PF13692">
    <property type="entry name" value="Glyco_trans_1_4"/>
    <property type="match status" value="1"/>
</dbReference>
<dbReference type="AlphaFoldDB" id="A0A521G0G6"/>
<keyword evidence="7" id="KW-1185">Reference proteome</keyword>
<gene>
    <name evidence="6" type="ORF">CDV28_12421</name>
</gene>
<keyword evidence="4 6" id="KW-0808">Transferase</keyword>
<dbReference type="EMBL" id="NQJD01000024">
    <property type="protein sequence ID" value="TAA74517.1"/>
    <property type="molecule type" value="Genomic_DNA"/>
</dbReference>
<evidence type="ECO:0000256" key="3">
    <source>
        <dbReference type="ARBA" id="ARBA00022676"/>
    </source>
</evidence>
<evidence type="ECO:0000313" key="7">
    <source>
        <dbReference type="Proteomes" id="UP000316238"/>
    </source>
</evidence>
<feature type="domain" description="Starch synthase catalytic" evidence="5">
    <location>
        <begin position="11"/>
        <end position="268"/>
    </location>
</feature>
<dbReference type="Pfam" id="PF08323">
    <property type="entry name" value="Glyco_transf_5"/>
    <property type="match status" value="1"/>
</dbReference>
<dbReference type="EC" id="2.4.1.21" evidence="2"/>